<feature type="signal peptide" evidence="1">
    <location>
        <begin position="1"/>
        <end position="25"/>
    </location>
</feature>
<dbReference type="Proteomes" id="UP000068447">
    <property type="component" value="Chromosome"/>
</dbReference>
<evidence type="ECO:0000256" key="1">
    <source>
        <dbReference type="SAM" id="SignalP"/>
    </source>
</evidence>
<dbReference type="SUPFAM" id="SSF81901">
    <property type="entry name" value="HCP-like"/>
    <property type="match status" value="2"/>
</dbReference>
<sequence>MNVKLSRLQSIVMITLTFACQLSFANPAGCDIEQINGFDATKEHKPAYIEGVKANLIRCAESGHEMAVTGLMLSYFQGNPALNIEKDHNNLLKFLERIASEGNIFSQDMLVRFYTDDDFLKLTDVTEANARFKAYKWYYASLASNQESVRKFKKIKSLESKMNSKEISRAIAEAEAIYPKNFRKNGHGVYNHLGHKYFEGKVVEKDLKKAHEYSLKAANYGNEYAQYRLGKHYTQGTGYVDVDGPQGIRWYEKSAEQGNAYALFDLGKLYLTGSHVDQDIQKAIRYIEAAGEKGNSEAKVMLGEFYVNGTHVTKDAKRAFELFLSASNTHNSRAQYYLGHCFNYGIGVEKDSTTAYSWYMKSANAGNPDAQYSMAVARQNGVAEAGISQSLSEAVNWYTNASAQGHGKAQFNLGILYAQGGDGVEKNLYQAYKEILLSRVKHEYKEKTLASITQQMSQSELAKVGELLESLK</sequence>
<evidence type="ECO:0000313" key="3">
    <source>
        <dbReference type="Proteomes" id="UP000068447"/>
    </source>
</evidence>
<dbReference type="PANTHER" id="PTHR45011">
    <property type="entry name" value="DAP3-BINDING CELL DEATH ENHANCER 1"/>
    <property type="match status" value="1"/>
</dbReference>
<dbReference type="Pfam" id="PF08238">
    <property type="entry name" value="Sel1"/>
    <property type="match status" value="7"/>
</dbReference>
<dbReference type="PROSITE" id="PS51257">
    <property type="entry name" value="PROKAR_LIPOPROTEIN"/>
    <property type="match status" value="1"/>
</dbReference>
<feature type="chain" id="PRO_5006836042" description="Sel1 repeat family protein" evidence="1">
    <location>
        <begin position="26"/>
        <end position="472"/>
    </location>
</feature>
<dbReference type="SMART" id="SM00671">
    <property type="entry name" value="SEL1"/>
    <property type="match status" value="7"/>
</dbReference>
<gene>
    <name evidence="2" type="ORF">AT746_11225</name>
</gene>
<dbReference type="Gene3D" id="1.25.40.10">
    <property type="entry name" value="Tetratricopeptide repeat domain"/>
    <property type="match status" value="2"/>
</dbReference>
<dbReference type="EMBL" id="CP013650">
    <property type="protein sequence ID" value="ALS98786.1"/>
    <property type="molecule type" value="Genomic_DNA"/>
</dbReference>
<evidence type="ECO:0008006" key="4">
    <source>
        <dbReference type="Google" id="ProtNLM"/>
    </source>
</evidence>
<evidence type="ECO:0000313" key="2">
    <source>
        <dbReference type="EMBL" id="ALS98786.1"/>
    </source>
</evidence>
<proteinExistence type="predicted"/>
<keyword evidence="1" id="KW-0732">Signal</keyword>
<reference evidence="2 3" key="1">
    <citation type="submission" date="2015-12" db="EMBL/GenBank/DDBJ databases">
        <title>Complete genome of Lacimicrobium alkaliphilum KCTC 32984.</title>
        <authorList>
            <person name="Kim S.-G."/>
            <person name="Lee Y.-J."/>
        </authorList>
    </citation>
    <scope>NUCLEOTIDE SEQUENCE [LARGE SCALE GENOMIC DNA]</scope>
    <source>
        <strain evidence="2 3">YelD216</strain>
    </source>
</reference>
<dbReference type="InterPro" id="IPR052748">
    <property type="entry name" value="ISR_Activator"/>
</dbReference>
<dbReference type="InterPro" id="IPR011990">
    <property type="entry name" value="TPR-like_helical_dom_sf"/>
</dbReference>
<dbReference type="OrthoDB" id="6687494at2"/>
<accession>A0A0U3ALE1</accession>
<dbReference type="InterPro" id="IPR006597">
    <property type="entry name" value="Sel1-like"/>
</dbReference>
<organism evidence="2 3">
    <name type="scientific">Lacimicrobium alkaliphilum</name>
    <dbReference type="NCBI Taxonomy" id="1526571"/>
    <lineage>
        <taxon>Bacteria</taxon>
        <taxon>Pseudomonadati</taxon>
        <taxon>Pseudomonadota</taxon>
        <taxon>Gammaproteobacteria</taxon>
        <taxon>Alteromonadales</taxon>
        <taxon>Alteromonadaceae</taxon>
        <taxon>Lacimicrobium</taxon>
    </lineage>
</organism>
<dbReference type="RefSeq" id="WP_062480344.1">
    <property type="nucleotide sequence ID" value="NZ_CP013650.1"/>
</dbReference>
<dbReference type="AlphaFoldDB" id="A0A0U3ALE1"/>
<keyword evidence="3" id="KW-1185">Reference proteome</keyword>
<dbReference type="KEGG" id="lal:AT746_11225"/>
<protein>
    <recommendedName>
        <fullName evidence="4">Sel1 repeat family protein</fullName>
    </recommendedName>
</protein>
<name>A0A0U3ALE1_9ALTE</name>
<dbReference type="PANTHER" id="PTHR45011:SF1">
    <property type="entry name" value="DAP3-BINDING CELL DEATH ENHANCER 1"/>
    <property type="match status" value="1"/>
</dbReference>